<organism evidence="2 3">
    <name type="scientific">Chitiniphilus eburneus</name>
    <dbReference type="NCBI Taxonomy" id="2571148"/>
    <lineage>
        <taxon>Bacteria</taxon>
        <taxon>Pseudomonadati</taxon>
        <taxon>Pseudomonadota</taxon>
        <taxon>Betaproteobacteria</taxon>
        <taxon>Neisseriales</taxon>
        <taxon>Chitinibacteraceae</taxon>
        <taxon>Chitiniphilus</taxon>
    </lineage>
</organism>
<dbReference type="Proteomes" id="UP000310016">
    <property type="component" value="Unassembled WGS sequence"/>
</dbReference>
<sequence>MTQPTDQPALAAKPCSKCGSPGEVTKSGSNRYWVQCAKFGRNGNCSAIGQQASSRKEAIRNWNAQH</sequence>
<dbReference type="AlphaFoldDB" id="A0A4U0Q044"/>
<comment type="caution">
    <text evidence="2">The sequence shown here is derived from an EMBL/GenBank/DDBJ whole genome shotgun (WGS) entry which is preliminary data.</text>
</comment>
<gene>
    <name evidence="2" type="ORF">FAZ21_08255</name>
</gene>
<evidence type="ECO:0000313" key="3">
    <source>
        <dbReference type="Proteomes" id="UP000310016"/>
    </source>
</evidence>
<dbReference type="OrthoDB" id="9134112at2"/>
<proteinExistence type="predicted"/>
<accession>A0A4U0Q044</accession>
<feature type="region of interest" description="Disordered" evidence="1">
    <location>
        <begin position="1"/>
        <end position="26"/>
    </location>
</feature>
<reference evidence="2 3" key="1">
    <citation type="submission" date="2019-04" db="EMBL/GenBank/DDBJ databases">
        <title>Chitiniphilus eburnea sp. nov., a novel chitinolytic bacterium isolated from aquaculture sludge.</title>
        <authorList>
            <person name="Sheng M."/>
        </authorList>
    </citation>
    <scope>NUCLEOTIDE SEQUENCE [LARGE SCALE GENOMIC DNA]</scope>
    <source>
        <strain evidence="2 3">HX-2-15</strain>
    </source>
</reference>
<keyword evidence="3" id="KW-1185">Reference proteome</keyword>
<dbReference type="Pfam" id="PF14354">
    <property type="entry name" value="Lar_restr_allev"/>
    <property type="match status" value="1"/>
</dbReference>
<protein>
    <recommendedName>
        <fullName evidence="4">Restriction alleviation protein, Lar family</fullName>
    </recommendedName>
</protein>
<evidence type="ECO:0008006" key="4">
    <source>
        <dbReference type="Google" id="ProtNLM"/>
    </source>
</evidence>
<dbReference type="RefSeq" id="WP_136772819.1">
    <property type="nucleotide sequence ID" value="NZ_CP156074.1"/>
</dbReference>
<dbReference type="EMBL" id="SUMF01000006">
    <property type="protein sequence ID" value="TJZ74267.1"/>
    <property type="molecule type" value="Genomic_DNA"/>
</dbReference>
<name>A0A4U0Q044_9NEIS</name>
<evidence type="ECO:0000256" key="1">
    <source>
        <dbReference type="SAM" id="MobiDB-lite"/>
    </source>
</evidence>
<evidence type="ECO:0000313" key="2">
    <source>
        <dbReference type="EMBL" id="TJZ74267.1"/>
    </source>
</evidence>